<comment type="subcellular location">
    <subcellularLocation>
        <location evidence="1 7">Cell inner membrane</location>
        <topology evidence="1 7">Multi-pass membrane protein</topology>
    </subcellularLocation>
</comment>
<organism evidence="9 10">
    <name type="scientific">Kiloniella spongiae</name>
    <dbReference type="NCBI Taxonomy" id="1489064"/>
    <lineage>
        <taxon>Bacteria</taxon>
        <taxon>Pseudomonadati</taxon>
        <taxon>Pseudomonadota</taxon>
        <taxon>Alphaproteobacteria</taxon>
        <taxon>Rhodospirillales</taxon>
        <taxon>Kiloniellaceae</taxon>
        <taxon>Kiloniella</taxon>
    </lineage>
</organism>
<feature type="transmembrane region" description="Helical" evidence="7">
    <location>
        <begin position="60"/>
        <end position="80"/>
    </location>
</feature>
<gene>
    <name evidence="9" type="ORF">WH96_15330</name>
</gene>
<evidence type="ECO:0000256" key="7">
    <source>
        <dbReference type="RuleBase" id="RU369079"/>
    </source>
</evidence>
<proteinExistence type="inferred from homology"/>
<feature type="transmembrane region" description="Helical" evidence="7">
    <location>
        <begin position="173"/>
        <end position="197"/>
    </location>
</feature>
<dbReference type="AlphaFoldDB" id="A0A0H2MB42"/>
<dbReference type="GO" id="GO:0005886">
    <property type="term" value="C:plasma membrane"/>
    <property type="evidence" value="ECO:0007669"/>
    <property type="project" value="UniProtKB-SubCell"/>
</dbReference>
<dbReference type="PANTHER" id="PTHR33362">
    <property type="entry name" value="SIALIC ACID TRAP TRANSPORTER PERMEASE PROTEIN SIAT-RELATED"/>
    <property type="match status" value="1"/>
</dbReference>
<evidence type="ECO:0000259" key="8">
    <source>
        <dbReference type="Pfam" id="PF06808"/>
    </source>
</evidence>
<dbReference type="Pfam" id="PF06808">
    <property type="entry name" value="DctM"/>
    <property type="match status" value="1"/>
</dbReference>
<dbReference type="GO" id="GO:0022857">
    <property type="term" value="F:transmembrane transporter activity"/>
    <property type="evidence" value="ECO:0007669"/>
    <property type="project" value="UniProtKB-UniRule"/>
</dbReference>
<feature type="transmembrane region" description="Helical" evidence="7">
    <location>
        <begin position="218"/>
        <end position="240"/>
    </location>
</feature>
<evidence type="ECO:0000313" key="10">
    <source>
        <dbReference type="Proteomes" id="UP000035444"/>
    </source>
</evidence>
<evidence type="ECO:0000256" key="3">
    <source>
        <dbReference type="ARBA" id="ARBA00022519"/>
    </source>
</evidence>
<comment type="caution">
    <text evidence="9">The sequence shown here is derived from an EMBL/GenBank/DDBJ whole genome shotgun (WGS) entry which is preliminary data.</text>
</comment>
<dbReference type="NCBIfam" id="TIGR00786">
    <property type="entry name" value="dctM"/>
    <property type="match status" value="1"/>
</dbReference>
<keyword evidence="7" id="KW-0813">Transport</keyword>
<keyword evidence="3 7" id="KW-0997">Cell inner membrane</keyword>
<feature type="transmembrane region" description="Helical" evidence="7">
    <location>
        <begin position="100"/>
        <end position="129"/>
    </location>
</feature>
<evidence type="ECO:0000256" key="2">
    <source>
        <dbReference type="ARBA" id="ARBA00022475"/>
    </source>
</evidence>
<accession>A0A0H2MB42</accession>
<comment type="similarity">
    <text evidence="7">Belongs to the TRAP transporter large permease family.</text>
</comment>
<dbReference type="PANTHER" id="PTHR33362:SF5">
    <property type="entry name" value="C4-DICARBOXYLATE TRAP TRANSPORTER LARGE PERMEASE PROTEIN DCTM"/>
    <property type="match status" value="1"/>
</dbReference>
<evidence type="ECO:0000256" key="4">
    <source>
        <dbReference type="ARBA" id="ARBA00022692"/>
    </source>
</evidence>
<dbReference type="Proteomes" id="UP000035444">
    <property type="component" value="Unassembled WGS sequence"/>
</dbReference>
<feature type="transmembrane region" description="Helical" evidence="7">
    <location>
        <begin position="246"/>
        <end position="262"/>
    </location>
</feature>
<comment type="function">
    <text evidence="7">Part of the tripartite ATP-independent periplasmic (TRAP) transport system.</text>
</comment>
<dbReference type="PATRIC" id="fig|1489064.4.peg.34"/>
<reference evidence="9 10" key="1">
    <citation type="submission" date="2015-03" db="EMBL/GenBank/DDBJ databases">
        <title>Genome Sequence of Kiloniella spongiae MEBiC09566, isolated from a marine sponge.</title>
        <authorList>
            <person name="Shao Z."/>
            <person name="Wang L."/>
            <person name="Li X."/>
        </authorList>
    </citation>
    <scope>NUCLEOTIDE SEQUENCE [LARGE SCALE GENOMIC DNA]</scope>
    <source>
        <strain evidence="9 10">MEBiC09566</strain>
    </source>
</reference>
<dbReference type="OrthoDB" id="9790209at2"/>
<feature type="transmembrane region" description="Helical" evidence="7">
    <location>
        <begin position="6"/>
        <end position="39"/>
    </location>
</feature>
<evidence type="ECO:0000256" key="6">
    <source>
        <dbReference type="ARBA" id="ARBA00023136"/>
    </source>
</evidence>
<evidence type="ECO:0000256" key="1">
    <source>
        <dbReference type="ARBA" id="ARBA00004429"/>
    </source>
</evidence>
<keyword evidence="4 7" id="KW-0812">Transmembrane</keyword>
<evidence type="ECO:0000256" key="5">
    <source>
        <dbReference type="ARBA" id="ARBA00022989"/>
    </source>
</evidence>
<feature type="transmembrane region" description="Helical" evidence="7">
    <location>
        <begin position="412"/>
        <end position="432"/>
    </location>
</feature>
<keyword evidence="6 7" id="KW-0472">Membrane</keyword>
<feature type="domain" description="TRAP C4-dicarboxylate transport system permease DctM subunit" evidence="8">
    <location>
        <begin position="11"/>
        <end position="423"/>
    </location>
</feature>
<dbReference type="STRING" id="1489064.WH96_15330"/>
<feature type="transmembrane region" description="Helical" evidence="7">
    <location>
        <begin position="141"/>
        <end position="167"/>
    </location>
</feature>
<name>A0A0H2MB42_9PROT</name>
<feature type="transmembrane region" description="Helical" evidence="7">
    <location>
        <begin position="283"/>
        <end position="300"/>
    </location>
</feature>
<dbReference type="PIRSF" id="PIRSF006066">
    <property type="entry name" value="HI0050"/>
    <property type="match status" value="1"/>
</dbReference>
<keyword evidence="2" id="KW-1003">Cell membrane</keyword>
<comment type="subunit">
    <text evidence="7">The complex comprises the extracytoplasmic solute receptor protein and the two transmembrane proteins.</text>
</comment>
<protein>
    <recommendedName>
        <fullName evidence="7">TRAP transporter large permease protein</fullName>
    </recommendedName>
</protein>
<keyword evidence="10" id="KW-1185">Reference proteome</keyword>
<feature type="transmembrane region" description="Helical" evidence="7">
    <location>
        <begin position="362"/>
        <end position="392"/>
    </location>
</feature>
<dbReference type="EMBL" id="LAQL01000010">
    <property type="protein sequence ID" value="KLN59759.1"/>
    <property type="molecule type" value="Genomic_DNA"/>
</dbReference>
<feature type="transmembrane region" description="Helical" evidence="7">
    <location>
        <begin position="320"/>
        <end position="350"/>
    </location>
</feature>
<dbReference type="RefSeq" id="WP_047765090.1">
    <property type="nucleotide sequence ID" value="NZ_LAQL01000010.1"/>
</dbReference>
<keyword evidence="5 7" id="KW-1133">Transmembrane helix</keyword>
<evidence type="ECO:0000313" key="9">
    <source>
        <dbReference type="EMBL" id="KLN59759.1"/>
    </source>
</evidence>
<sequence length="434" mass="46426">METTTIGLIAFVVLFGLIAIRVPIAIAMGIVGMVGGLIINGFDSVAFIMGSVPFESIFPYSLSVIPLFILMGVFSSKAGLSRALYDAAHAFIGHYRGGLAMATVGACAAFGAICGSSLATAATMCRVAMPEMRRRNYDDGLASATIAAGGTLGVLIPPSVIMVIYAILTEQSIGRLFAAALIPGLLATILYMLAVRIKTARNPELAPADIPVDWSGRIISMLNVWPVILLFTVVIGGIYAGWFSPTEAAAIGAIGAFFLALLKRKMDRQTFIECLEETASSTGMIFMILIGTAVFNYFVETTGLPQALVAYVSELGWNEYTILILLIVFYIILGCFMDALSMILLTLPFVYPLITNMGFDPIWFGVIMVSVVEVGLITPPVGMNLFIIMAGTPGLKLQTISRGVVAFLMADVVRLTLLILFPTLSLWLPALLMD</sequence>
<dbReference type="InterPro" id="IPR004681">
    <property type="entry name" value="TRAP_DctM"/>
</dbReference>
<dbReference type="InterPro" id="IPR010656">
    <property type="entry name" value="DctM"/>
</dbReference>